<evidence type="ECO:0000256" key="1">
    <source>
        <dbReference type="ARBA" id="ARBA00023002"/>
    </source>
</evidence>
<gene>
    <name evidence="3" type="ORF">SAMN05216337_106720</name>
</gene>
<proteinExistence type="predicted"/>
<name>A0A1G7N0I7_9BRAD</name>
<organism evidence="3 4">
    <name type="scientific">Bradyrhizobium brasilense</name>
    <dbReference type="NCBI Taxonomy" id="1419277"/>
    <lineage>
        <taxon>Bacteria</taxon>
        <taxon>Pseudomonadati</taxon>
        <taxon>Pseudomonadota</taxon>
        <taxon>Alphaproteobacteria</taxon>
        <taxon>Hyphomicrobiales</taxon>
        <taxon>Nitrobacteraceae</taxon>
        <taxon>Bradyrhizobium</taxon>
    </lineage>
</organism>
<dbReference type="Gene3D" id="3.50.50.60">
    <property type="entry name" value="FAD/NAD(P)-binding domain"/>
    <property type="match status" value="1"/>
</dbReference>
<dbReference type="AlphaFoldDB" id="A0A1G7N0I7"/>
<dbReference type="Gene3D" id="3.30.9.10">
    <property type="entry name" value="D-Amino Acid Oxidase, subunit A, domain 2"/>
    <property type="match status" value="1"/>
</dbReference>
<dbReference type="Pfam" id="PF01266">
    <property type="entry name" value="DAO"/>
    <property type="match status" value="1"/>
</dbReference>
<dbReference type="InterPro" id="IPR036188">
    <property type="entry name" value="FAD/NAD-bd_sf"/>
</dbReference>
<dbReference type="RefSeq" id="WP_092090058.1">
    <property type="nucleotide sequence ID" value="NZ_FMZW01000067.1"/>
</dbReference>
<dbReference type="Proteomes" id="UP000199245">
    <property type="component" value="Unassembled WGS sequence"/>
</dbReference>
<sequence>MTDSIHDLAVIGAGVMGLSAAFIAARSNPRDRIVIFERETVGAGASGFAPGIQINIGRNEKERSLFIRGSKIWRELYPDGRWPDGRNCDVFWLTRHPGELAHMNCVGDTTPSTSFALTGRLSSLPRFLVPDDMAVMLDRGSYCPVRSILQDLAQRLKAGGISICEGTSIERIWQGPSRILLQASDDTERSAKRAILAIGPWLQGSPLRAHLADEPRLRVKKIVALHLAARPTANCPMIGLFDDYAFLIPMIEEGYWLFSFTSQEWDVRPDAGGLQLSSDDLARATAILAKWFSPDMPAVASARVFCDCYSDDGVPFSRPAQDVAGLYVIGGGSGNGFRFGPACAEDAIGSLYSHHR</sequence>
<accession>A0A1G7N0I7</accession>
<evidence type="ECO:0000313" key="3">
    <source>
        <dbReference type="EMBL" id="SDF67605.1"/>
    </source>
</evidence>
<protein>
    <submittedName>
        <fullName evidence="3">Glycine/D-amino acid oxidase</fullName>
    </submittedName>
</protein>
<dbReference type="InterPro" id="IPR006076">
    <property type="entry name" value="FAD-dep_OxRdtase"/>
</dbReference>
<keyword evidence="1" id="KW-0560">Oxidoreductase</keyword>
<evidence type="ECO:0000259" key="2">
    <source>
        <dbReference type="Pfam" id="PF01266"/>
    </source>
</evidence>
<dbReference type="GO" id="GO:0016491">
    <property type="term" value="F:oxidoreductase activity"/>
    <property type="evidence" value="ECO:0007669"/>
    <property type="project" value="UniProtKB-KW"/>
</dbReference>
<reference evidence="3 4" key="1">
    <citation type="submission" date="2016-10" db="EMBL/GenBank/DDBJ databases">
        <authorList>
            <person name="de Groot N.N."/>
        </authorList>
    </citation>
    <scope>NUCLEOTIDE SEQUENCE [LARGE SCALE GENOMIC DNA]</scope>
    <source>
        <strain evidence="3 4">R5</strain>
    </source>
</reference>
<evidence type="ECO:0000313" key="4">
    <source>
        <dbReference type="Proteomes" id="UP000199245"/>
    </source>
</evidence>
<dbReference type="EMBL" id="FMZW01000067">
    <property type="protein sequence ID" value="SDF67605.1"/>
    <property type="molecule type" value="Genomic_DNA"/>
</dbReference>
<dbReference type="PANTHER" id="PTHR13847">
    <property type="entry name" value="SARCOSINE DEHYDROGENASE-RELATED"/>
    <property type="match status" value="1"/>
</dbReference>
<feature type="domain" description="FAD dependent oxidoreductase" evidence="2">
    <location>
        <begin position="7"/>
        <end position="345"/>
    </location>
</feature>
<dbReference type="PANTHER" id="PTHR13847:SF289">
    <property type="entry name" value="GLYCINE OXIDASE"/>
    <property type="match status" value="1"/>
</dbReference>
<dbReference type="GO" id="GO:0005737">
    <property type="term" value="C:cytoplasm"/>
    <property type="evidence" value="ECO:0007669"/>
    <property type="project" value="TreeGrafter"/>
</dbReference>
<dbReference type="SUPFAM" id="SSF51905">
    <property type="entry name" value="FAD/NAD(P)-binding domain"/>
    <property type="match status" value="1"/>
</dbReference>